<keyword evidence="1 9" id="KW-0540">Nuclease</keyword>
<organism evidence="10 11">
    <name type="scientific">Thermotoga petrophila</name>
    <dbReference type="NCBI Taxonomy" id="93929"/>
    <lineage>
        <taxon>Bacteria</taxon>
        <taxon>Thermotogati</taxon>
        <taxon>Thermotogota</taxon>
        <taxon>Thermotogae</taxon>
        <taxon>Thermotogales</taxon>
        <taxon>Thermotogaceae</taxon>
        <taxon>Thermotoga</taxon>
    </lineage>
</organism>
<dbReference type="NCBIfam" id="TIGR03641">
    <property type="entry name" value="cas1_HMARI"/>
    <property type="match status" value="1"/>
</dbReference>
<gene>
    <name evidence="9" type="primary">cas1</name>
    <name evidence="10" type="ORF">XD57_0835</name>
</gene>
<evidence type="ECO:0000256" key="3">
    <source>
        <dbReference type="ARBA" id="ARBA00022759"/>
    </source>
</evidence>
<dbReference type="EC" id="3.1.-.-" evidence="9"/>
<evidence type="ECO:0000313" key="10">
    <source>
        <dbReference type="EMBL" id="KUK23070.1"/>
    </source>
</evidence>
<dbReference type="Proteomes" id="UP000058636">
    <property type="component" value="Unassembled WGS sequence"/>
</dbReference>
<dbReference type="PANTHER" id="PTHR43219">
    <property type="entry name" value="CRISPR-ASSOCIATED ENDONUCLEASE CAS1"/>
    <property type="match status" value="1"/>
</dbReference>
<dbReference type="GO" id="GO:0004520">
    <property type="term" value="F:DNA endonuclease activity"/>
    <property type="evidence" value="ECO:0007669"/>
    <property type="project" value="InterPro"/>
</dbReference>
<keyword evidence="6 9" id="KW-0051">Antiviral defense</keyword>
<keyword evidence="8 9" id="KW-0464">Manganese</keyword>
<dbReference type="GO" id="GO:0051607">
    <property type="term" value="P:defense response to virus"/>
    <property type="evidence" value="ECO:0007669"/>
    <property type="project" value="UniProtKB-UniRule"/>
</dbReference>
<dbReference type="Pfam" id="PF01867">
    <property type="entry name" value="Cas_Cas1"/>
    <property type="match status" value="1"/>
</dbReference>
<dbReference type="InterPro" id="IPR019858">
    <property type="entry name" value="CRISPR-assoc_Cas1_HMARI/TNEAP"/>
</dbReference>
<dbReference type="AlphaFoldDB" id="A0A101ER38"/>
<comment type="caution">
    <text evidence="10">The sequence shown here is derived from an EMBL/GenBank/DDBJ whole genome shotgun (WGS) entry which is preliminary data.</text>
</comment>
<evidence type="ECO:0000313" key="11">
    <source>
        <dbReference type="Proteomes" id="UP000058636"/>
    </source>
</evidence>
<accession>A0A101ER38</accession>
<reference evidence="10 11" key="1">
    <citation type="journal article" date="2015" name="MBio">
        <title>Genome-Resolved Metagenomic Analysis Reveals Roles for Candidate Phyla and Other Microbial Community Members in Biogeochemical Transformations in Oil Reservoirs.</title>
        <authorList>
            <person name="Hu P."/>
            <person name="Tom L."/>
            <person name="Singh A."/>
            <person name="Thomas B.C."/>
            <person name="Baker B.J."/>
            <person name="Piceno Y.M."/>
            <person name="Andersen G.L."/>
            <person name="Banfield J.F."/>
        </authorList>
    </citation>
    <scope>NUCLEOTIDE SEQUENCE [LARGE SCALE GENOMIC DNA]</scope>
    <source>
        <strain evidence="10">46_26</strain>
    </source>
</reference>
<evidence type="ECO:0000256" key="8">
    <source>
        <dbReference type="ARBA" id="ARBA00023211"/>
    </source>
</evidence>
<evidence type="ECO:0000256" key="9">
    <source>
        <dbReference type="HAMAP-Rule" id="MF_01470"/>
    </source>
</evidence>
<feature type="binding site" evidence="9">
    <location>
        <position position="155"/>
    </location>
    <ligand>
        <name>Mn(2+)</name>
        <dbReference type="ChEBI" id="CHEBI:29035"/>
    </ligand>
</feature>
<dbReference type="GO" id="GO:0016787">
    <property type="term" value="F:hydrolase activity"/>
    <property type="evidence" value="ECO:0007669"/>
    <property type="project" value="UniProtKB-KW"/>
</dbReference>
<comment type="cofactor">
    <cofactor evidence="9">
        <name>Mg(2+)</name>
        <dbReference type="ChEBI" id="CHEBI:18420"/>
    </cofactor>
    <cofactor evidence="9">
        <name>Mn(2+)</name>
        <dbReference type="ChEBI" id="CHEBI:29035"/>
    </cofactor>
</comment>
<dbReference type="GO" id="GO:0003677">
    <property type="term" value="F:DNA binding"/>
    <property type="evidence" value="ECO:0007669"/>
    <property type="project" value="UniProtKB-KW"/>
</dbReference>
<dbReference type="GO" id="GO:0043571">
    <property type="term" value="P:maintenance of CRISPR repeat elements"/>
    <property type="evidence" value="ECO:0007669"/>
    <property type="project" value="UniProtKB-UniRule"/>
</dbReference>
<keyword evidence="4 9" id="KW-0378">Hydrolase</keyword>
<dbReference type="RefSeq" id="WP_334100731.1">
    <property type="nucleotide sequence ID" value="NZ_DAITJQ010000004.1"/>
</dbReference>
<keyword evidence="7 9" id="KW-0238">DNA-binding</keyword>
<dbReference type="InterPro" id="IPR002729">
    <property type="entry name" value="CRISPR-assoc_Cas1"/>
</dbReference>
<dbReference type="InterPro" id="IPR042206">
    <property type="entry name" value="CRISPR-assoc_Cas1_C"/>
</dbReference>
<evidence type="ECO:0000256" key="7">
    <source>
        <dbReference type="ARBA" id="ARBA00023125"/>
    </source>
</evidence>
<evidence type="ECO:0000256" key="5">
    <source>
        <dbReference type="ARBA" id="ARBA00022842"/>
    </source>
</evidence>
<dbReference type="PATRIC" id="fig|93930.3.peg.1686"/>
<comment type="subunit">
    <text evidence="9">Homodimer, forms a heterotetramer with a Cas2 homodimer.</text>
</comment>
<sequence length="327" mass="39180">MGRNYYVFSSGRIRRRENSILIEYQDRDGKQQKRFIPVENVDQIFFLGEVDLNSKFLDFAAKNNIVLHFFNYYGYYTGSFYPREKFLSGELLVRQVEHYLDNEKRLSLARKFVEGAIHNFKRNIEKRGFDIVSKISEYQERIKHVATIPELMSCEAHARKLYYSTWEDITDWPFEERSIQPPLNELNALISFGNSLTYSVVLKELYHTHLNPTVSYLHEPGTKRFSLALDISEIFKPIFVDRIIFKLINLGKIKRENHFLQESNGVFLNDEGRRMFVEEFENMLQQTVLHRKLKRKVKYQSFIRLEAYKIIKHLLGEDEYKPFKVWW</sequence>
<keyword evidence="3 9" id="KW-0255">Endonuclease</keyword>
<dbReference type="HAMAP" id="MF_01470">
    <property type="entry name" value="Cas1"/>
    <property type="match status" value="1"/>
</dbReference>
<name>A0A101ER38_9THEM</name>
<evidence type="ECO:0000256" key="2">
    <source>
        <dbReference type="ARBA" id="ARBA00022723"/>
    </source>
</evidence>
<dbReference type="GO" id="GO:0046872">
    <property type="term" value="F:metal ion binding"/>
    <property type="evidence" value="ECO:0007669"/>
    <property type="project" value="UniProtKB-UniRule"/>
</dbReference>
<evidence type="ECO:0000256" key="4">
    <source>
        <dbReference type="ARBA" id="ARBA00022801"/>
    </source>
</evidence>
<comment type="function">
    <text evidence="9">CRISPR (clustered regularly interspaced short palindromic repeat), is an adaptive immune system that provides protection against mobile genetic elements (viruses, transposable elements and conjugative plasmids). CRISPR clusters contain spacers, sequences complementary to antecedent mobile elements, and target invading nucleic acids. CRISPR clusters are transcribed and processed into CRISPR RNA (crRNA). Acts as a dsDNA endonuclease. Involved in the integration of spacer DNA into the CRISPR cassette.</text>
</comment>
<comment type="similarity">
    <text evidence="9">Belongs to the CRISPR-associated endonuclease Cas1 family.</text>
</comment>
<dbReference type="NCBIfam" id="TIGR00287">
    <property type="entry name" value="cas1"/>
    <property type="match status" value="1"/>
</dbReference>
<keyword evidence="5 9" id="KW-0460">Magnesium</keyword>
<dbReference type="EMBL" id="LGFG01000056">
    <property type="protein sequence ID" value="KUK23070.1"/>
    <property type="molecule type" value="Genomic_DNA"/>
</dbReference>
<feature type="binding site" evidence="9">
    <location>
        <position position="233"/>
    </location>
    <ligand>
        <name>Mn(2+)</name>
        <dbReference type="ChEBI" id="CHEBI:29035"/>
    </ligand>
</feature>
<dbReference type="Gene3D" id="1.20.120.920">
    <property type="entry name" value="CRISPR-associated endonuclease Cas1, C-terminal domain"/>
    <property type="match status" value="1"/>
</dbReference>
<feature type="binding site" evidence="9">
    <location>
        <position position="218"/>
    </location>
    <ligand>
        <name>Mn(2+)</name>
        <dbReference type="ChEBI" id="CHEBI:29035"/>
    </ligand>
</feature>
<proteinExistence type="inferred from homology"/>
<dbReference type="Gene3D" id="3.100.10.20">
    <property type="entry name" value="CRISPR-associated endonuclease Cas1, N-terminal domain"/>
    <property type="match status" value="1"/>
</dbReference>
<dbReference type="PANTHER" id="PTHR43219:SF2">
    <property type="entry name" value="CRISPR-ASSOCIATED ENDONUCLEASE CAS1"/>
    <property type="match status" value="1"/>
</dbReference>
<keyword evidence="2 9" id="KW-0479">Metal-binding</keyword>
<dbReference type="CDD" id="cd09722">
    <property type="entry name" value="Cas1_I-B"/>
    <property type="match status" value="1"/>
</dbReference>
<evidence type="ECO:0000256" key="1">
    <source>
        <dbReference type="ARBA" id="ARBA00022722"/>
    </source>
</evidence>
<protein>
    <recommendedName>
        <fullName evidence="9">CRISPR-associated endonuclease Cas1</fullName>
        <ecNumber evidence="9">3.1.-.-</ecNumber>
    </recommendedName>
</protein>
<evidence type="ECO:0000256" key="6">
    <source>
        <dbReference type="ARBA" id="ARBA00023118"/>
    </source>
</evidence>
<dbReference type="InterPro" id="IPR042211">
    <property type="entry name" value="CRISPR-assoc_Cas1_N"/>
</dbReference>